<reference evidence="1 2" key="1">
    <citation type="submission" date="2023-11" db="EMBL/GenBank/DDBJ databases">
        <title>Plant-associative lifestyle of Vibrio porteresiae and its evolutionary dynamics.</title>
        <authorList>
            <person name="Rameshkumar N."/>
            <person name="Kirti K."/>
        </authorList>
    </citation>
    <scope>NUCLEOTIDE SEQUENCE [LARGE SCALE GENOMIC DNA]</scope>
    <source>
        <strain evidence="1 2">MSSRF30</strain>
    </source>
</reference>
<gene>
    <name evidence="1" type="ORF">R8Z52_23610</name>
</gene>
<organism evidence="1 2">
    <name type="scientific">Vibrio porteresiae DSM 19223</name>
    <dbReference type="NCBI Taxonomy" id="1123496"/>
    <lineage>
        <taxon>Bacteria</taxon>
        <taxon>Pseudomonadati</taxon>
        <taxon>Pseudomonadota</taxon>
        <taxon>Gammaproteobacteria</taxon>
        <taxon>Vibrionales</taxon>
        <taxon>Vibrionaceae</taxon>
        <taxon>Vibrio</taxon>
    </lineage>
</organism>
<evidence type="ECO:0000313" key="2">
    <source>
        <dbReference type="Proteomes" id="UP001304071"/>
    </source>
</evidence>
<proteinExistence type="predicted"/>
<protein>
    <submittedName>
        <fullName evidence="1">Uncharacterized protein</fullName>
    </submittedName>
</protein>
<evidence type="ECO:0000313" key="1">
    <source>
        <dbReference type="EMBL" id="WPC75904.1"/>
    </source>
</evidence>
<accession>A0ABZ0QHI9</accession>
<dbReference type="Proteomes" id="UP001304071">
    <property type="component" value="Chromosome 2"/>
</dbReference>
<dbReference type="EMBL" id="CP138204">
    <property type="protein sequence ID" value="WPC75904.1"/>
    <property type="molecule type" value="Genomic_DNA"/>
</dbReference>
<dbReference type="RefSeq" id="WP_261897875.1">
    <property type="nucleotide sequence ID" value="NZ_AP024896.1"/>
</dbReference>
<keyword evidence="2" id="KW-1185">Reference proteome</keyword>
<sequence length="147" mass="17589">MKNYWYPLSKFLYEKENDNKSEKFKTYLSPYFVPKAYRVGSDKNAKAIIEFKYLDVKEDTVNVTHPENHRMYFEIGKKTKRIYKIYFYAMPLVRNDEFEIYFKDIDRAFNKLSNKFSKDSSDNKYIATLEATKKCLSSIESQMALAK</sequence>
<name>A0ABZ0QHI9_9VIBR</name>